<reference evidence="2" key="1">
    <citation type="submission" date="2014-03" db="EMBL/GenBank/DDBJ databases">
        <authorList>
            <person name="Aksoy S."/>
            <person name="Warren W."/>
            <person name="Wilson R.K."/>
        </authorList>
    </citation>
    <scope>NUCLEOTIDE SEQUENCE [LARGE SCALE GENOMIC DNA]</scope>
    <source>
        <strain evidence="2">IAEA</strain>
    </source>
</reference>
<organism evidence="1 2">
    <name type="scientific">Glossina pallidipes</name>
    <name type="common">Tsetse fly</name>
    <dbReference type="NCBI Taxonomy" id="7398"/>
    <lineage>
        <taxon>Eukaryota</taxon>
        <taxon>Metazoa</taxon>
        <taxon>Ecdysozoa</taxon>
        <taxon>Arthropoda</taxon>
        <taxon>Hexapoda</taxon>
        <taxon>Insecta</taxon>
        <taxon>Pterygota</taxon>
        <taxon>Neoptera</taxon>
        <taxon>Endopterygota</taxon>
        <taxon>Diptera</taxon>
        <taxon>Brachycera</taxon>
        <taxon>Muscomorpha</taxon>
        <taxon>Hippoboscoidea</taxon>
        <taxon>Glossinidae</taxon>
        <taxon>Glossina</taxon>
    </lineage>
</organism>
<protein>
    <recommendedName>
        <fullName evidence="3">Myosin N-terminal SH3-like domain-containing protein</fullName>
    </recommendedName>
</protein>
<dbReference type="Proteomes" id="UP000092445">
    <property type="component" value="Unassembled WGS sequence"/>
</dbReference>
<evidence type="ECO:0000313" key="1">
    <source>
        <dbReference type="EnsemblMetazoa" id="GPAI027910-PA"/>
    </source>
</evidence>
<sequence length="93" mass="10462">MNSNRKQYNGNLKFALHVIIHKIKTSEIWMCKAAENKGAKVWLPHSKTVWQSGTLEENYQAGVTEIVVGVENGDMLIVPVKPDGSDLPPLRKY</sequence>
<reference evidence="1" key="2">
    <citation type="submission" date="2020-05" db="UniProtKB">
        <authorList>
            <consortium name="EnsemblMetazoa"/>
        </authorList>
    </citation>
    <scope>IDENTIFICATION</scope>
    <source>
        <strain evidence="1">IAEA</strain>
    </source>
</reference>
<dbReference type="SUPFAM" id="SSF50084">
    <property type="entry name" value="Myosin S1 fragment, N-terminal domain"/>
    <property type="match status" value="1"/>
</dbReference>
<proteinExistence type="predicted"/>
<accession>A0A1A9ZX80</accession>
<dbReference type="EnsemblMetazoa" id="GPAI027910-RA">
    <property type="protein sequence ID" value="GPAI027910-PA"/>
    <property type="gene ID" value="GPAI027910"/>
</dbReference>
<evidence type="ECO:0000313" key="2">
    <source>
        <dbReference type="Proteomes" id="UP000092445"/>
    </source>
</evidence>
<keyword evidence="2" id="KW-1185">Reference proteome</keyword>
<dbReference type="VEuPathDB" id="VectorBase:GPAI027910"/>
<name>A0A1A9ZX80_GLOPL</name>
<dbReference type="AlphaFoldDB" id="A0A1A9ZX80"/>
<evidence type="ECO:0008006" key="3">
    <source>
        <dbReference type="Google" id="ProtNLM"/>
    </source>
</evidence>
<dbReference type="STRING" id="7398.A0A1A9ZX80"/>